<evidence type="ECO:0000313" key="3">
    <source>
        <dbReference type="Proteomes" id="UP001165393"/>
    </source>
</evidence>
<organism evidence="2 3">
    <name type="scientific">Echinimonas agarilytica</name>
    <dbReference type="NCBI Taxonomy" id="1215918"/>
    <lineage>
        <taxon>Bacteria</taxon>
        <taxon>Pseudomonadati</taxon>
        <taxon>Pseudomonadota</taxon>
        <taxon>Gammaproteobacteria</taxon>
        <taxon>Alteromonadales</taxon>
        <taxon>Echinimonadaceae</taxon>
        <taxon>Echinimonas</taxon>
    </lineage>
</organism>
<evidence type="ECO:0000313" key="2">
    <source>
        <dbReference type="EMBL" id="MCM2680380.1"/>
    </source>
</evidence>
<protein>
    <submittedName>
        <fullName evidence="2">DUF1294 domain-containing protein</fullName>
    </submittedName>
</protein>
<keyword evidence="1" id="KW-0472">Membrane</keyword>
<name>A0AA42B7N7_9GAMM</name>
<sequence length="130" mass="14951">MTEVVRKPASNAVKWSVTFLLIVCFAVALGRVHYWILILYLVLSLLAFAMYAIDKSAAKKDRWRTSEKTLHWVALLGGWPGALIAQQTLRHKTQKRSFRMLFWATVVVNVIAFIGLTTPTGMYYWHHIMV</sequence>
<dbReference type="InterPro" id="IPR010718">
    <property type="entry name" value="DUF1294"/>
</dbReference>
<dbReference type="Pfam" id="PF06961">
    <property type="entry name" value="DUF1294"/>
    <property type="match status" value="1"/>
</dbReference>
<feature type="transmembrane region" description="Helical" evidence="1">
    <location>
        <begin position="100"/>
        <end position="125"/>
    </location>
</feature>
<proteinExistence type="predicted"/>
<feature type="transmembrane region" description="Helical" evidence="1">
    <location>
        <begin position="35"/>
        <end position="53"/>
    </location>
</feature>
<dbReference type="EMBL" id="JAMQGP010000006">
    <property type="protein sequence ID" value="MCM2680380.1"/>
    <property type="molecule type" value="Genomic_DNA"/>
</dbReference>
<dbReference type="Proteomes" id="UP001165393">
    <property type="component" value="Unassembled WGS sequence"/>
</dbReference>
<reference evidence="2 3" key="1">
    <citation type="journal article" date="2013" name="Antonie Van Leeuwenhoek">
        <title>Echinimonas agarilytica gen. nov., sp. nov., a new gammaproteobacterium isolated from the sea urchin Strongylocentrotus intermedius.</title>
        <authorList>
            <person name="Nedashkovskaya O.I."/>
            <person name="Stenkova A.M."/>
            <person name="Zhukova N.V."/>
            <person name="Van Trappen S."/>
            <person name="Lee J.S."/>
            <person name="Kim S.B."/>
        </authorList>
    </citation>
    <scope>NUCLEOTIDE SEQUENCE [LARGE SCALE GENOMIC DNA]</scope>
    <source>
        <strain evidence="2 3">KMM 6351</strain>
    </source>
</reference>
<accession>A0AA42B7N7</accession>
<keyword evidence="3" id="KW-1185">Reference proteome</keyword>
<keyword evidence="1" id="KW-0812">Transmembrane</keyword>
<dbReference type="AlphaFoldDB" id="A0AA42B7N7"/>
<feature type="transmembrane region" description="Helical" evidence="1">
    <location>
        <begin position="12"/>
        <end position="29"/>
    </location>
</feature>
<comment type="caution">
    <text evidence="2">The sequence shown here is derived from an EMBL/GenBank/DDBJ whole genome shotgun (WGS) entry which is preliminary data.</text>
</comment>
<evidence type="ECO:0000256" key="1">
    <source>
        <dbReference type="SAM" id="Phobius"/>
    </source>
</evidence>
<keyword evidence="1" id="KW-1133">Transmembrane helix</keyword>
<dbReference type="RefSeq" id="WP_251261813.1">
    <property type="nucleotide sequence ID" value="NZ_JAMQGP010000006.1"/>
</dbReference>
<gene>
    <name evidence="2" type="ORF">NAF29_11955</name>
</gene>